<keyword evidence="4" id="KW-1185">Reference proteome</keyword>
<dbReference type="Pfam" id="PF11114">
    <property type="entry name" value="Minor_capsid_2"/>
    <property type="match status" value="1"/>
</dbReference>
<dbReference type="RefSeq" id="WP_066679058.1">
    <property type="nucleotide sequence ID" value="NZ_CABMIZ010000062.1"/>
</dbReference>
<dbReference type="EMBL" id="CP023671">
    <property type="protein sequence ID" value="AYE35311.1"/>
    <property type="molecule type" value="Genomic_DNA"/>
</dbReference>
<name>A0A9N7PM16_CLOSE</name>
<dbReference type="AlphaFoldDB" id="A0A9N7PM16"/>
<gene>
    <name evidence="1" type="ORF">CP523_13235</name>
    <name evidence="2" type="ORF">NH397_05630</name>
</gene>
<protein>
    <submittedName>
        <fullName evidence="1 2">Capsid protein</fullName>
    </submittedName>
</protein>
<dbReference type="GeneID" id="303561649"/>
<dbReference type="Proteomes" id="UP000280586">
    <property type="component" value="Chromosome"/>
</dbReference>
<evidence type="ECO:0000313" key="4">
    <source>
        <dbReference type="Proteomes" id="UP001055437"/>
    </source>
</evidence>
<accession>A0A9N7PM16</accession>
<reference evidence="2" key="2">
    <citation type="submission" date="2022-06" db="EMBL/GenBank/DDBJ databases">
        <authorList>
            <person name="Holder M.E."/>
            <person name="Ajami N.J."/>
            <person name="Petrosino J.F."/>
        </authorList>
    </citation>
    <scope>NUCLEOTIDE SEQUENCE</scope>
    <source>
        <strain evidence="2">RMA 8861</strain>
    </source>
</reference>
<reference evidence="1 3" key="1">
    <citation type="submission" date="2017-09" db="EMBL/GenBank/DDBJ databases">
        <authorList>
            <person name="Thomas P."/>
            <person name="Seyboldt C."/>
        </authorList>
    </citation>
    <scope>NUCLEOTIDE SEQUENCE [LARGE SCALE GENOMIC DNA]</scope>
    <source>
        <strain evidence="1 3">DSM 7534</strain>
    </source>
</reference>
<dbReference type="Proteomes" id="UP001055437">
    <property type="component" value="Chromosome"/>
</dbReference>
<organism evidence="1 3">
    <name type="scientific">Clostridium septicum</name>
    <dbReference type="NCBI Taxonomy" id="1504"/>
    <lineage>
        <taxon>Bacteria</taxon>
        <taxon>Bacillati</taxon>
        <taxon>Bacillota</taxon>
        <taxon>Clostridia</taxon>
        <taxon>Eubacteriales</taxon>
        <taxon>Clostridiaceae</taxon>
        <taxon>Clostridium</taxon>
    </lineage>
</organism>
<dbReference type="InterPro" id="IPR021080">
    <property type="entry name" value="Minor_capsid_protein"/>
</dbReference>
<evidence type="ECO:0000313" key="3">
    <source>
        <dbReference type="Proteomes" id="UP000280586"/>
    </source>
</evidence>
<sequence length="119" mass="13590">MDAKVILKINDAKKILLKRYLNKNGKAQIKFTQEVAKQCNNYIPYRTGRLKDMMIKLQANKIIYNAPYARKQYYSNSGNGKQGSSLGGLRGKLWDRRMFADRGDKIVQAIAEFVGGRSK</sequence>
<dbReference type="OrthoDB" id="1846398at2"/>
<proteinExistence type="predicted"/>
<dbReference type="KEGG" id="csep:CP523_13235"/>
<evidence type="ECO:0000313" key="1">
    <source>
        <dbReference type="EMBL" id="AYE35311.1"/>
    </source>
</evidence>
<evidence type="ECO:0000313" key="2">
    <source>
        <dbReference type="EMBL" id="USS01911.1"/>
    </source>
</evidence>
<dbReference type="EMBL" id="CP099799">
    <property type="protein sequence ID" value="USS01911.1"/>
    <property type="molecule type" value="Genomic_DNA"/>
</dbReference>